<evidence type="ECO:0000313" key="2">
    <source>
        <dbReference type="EMBL" id="TQE99287.1"/>
    </source>
</evidence>
<dbReference type="AlphaFoldDB" id="A0A540VR88"/>
<dbReference type="InterPro" id="IPR045748">
    <property type="entry name" value="DcaP"/>
</dbReference>
<evidence type="ECO:0000313" key="3">
    <source>
        <dbReference type="Proteomes" id="UP000315400"/>
    </source>
</evidence>
<comment type="caution">
    <text evidence="2">The sequence shown here is derived from an EMBL/GenBank/DDBJ whole genome shotgun (WGS) entry which is preliminary data.</text>
</comment>
<dbReference type="Proteomes" id="UP000315400">
    <property type="component" value="Unassembled WGS sequence"/>
</dbReference>
<feature type="chain" id="PRO_5021829397" description="Porin" evidence="1">
    <location>
        <begin position="28"/>
        <end position="381"/>
    </location>
</feature>
<evidence type="ECO:0000256" key="1">
    <source>
        <dbReference type="SAM" id="SignalP"/>
    </source>
</evidence>
<dbReference type="SUPFAM" id="SSF56935">
    <property type="entry name" value="Porins"/>
    <property type="match status" value="1"/>
</dbReference>
<protein>
    <recommendedName>
        <fullName evidence="4">Porin</fullName>
    </recommendedName>
</protein>
<name>A0A540VR88_9GAMM</name>
<accession>A0A540VR88</accession>
<dbReference type="EMBL" id="VIFK01000075">
    <property type="protein sequence ID" value="TQE99287.1"/>
    <property type="molecule type" value="Genomic_DNA"/>
</dbReference>
<reference evidence="2 3" key="1">
    <citation type="submission" date="2019-06" db="EMBL/GenBank/DDBJ databases">
        <title>Metagenome assembled Genome of Spiribacter salinus SL48-SHIP from the microbial mat of Salt Lake 48 (Novosibirsk region, Russia).</title>
        <authorList>
            <person name="Shipova A."/>
            <person name="Rozanov A.S."/>
            <person name="Bryanskaya A.V."/>
            <person name="Peltek S.E."/>
        </authorList>
    </citation>
    <scope>NUCLEOTIDE SEQUENCE [LARGE SCALE GENOMIC DNA]</scope>
    <source>
        <strain evidence="2">SL48-SHIP-2</strain>
    </source>
</reference>
<proteinExistence type="predicted"/>
<sequence length="381" mass="39940">MTQRHFNKALVGAASALGLAAAFNAGAAEMSFGDTDLSIYGMARGVASYSMDEDTDGDGGEATYNMTTSGEEGSTGHFDADANTSRFGFIAELPNDVTTQIEGDFYGDGFRLRHAYGEYNNVLAGQYWSNFTSFAGATPTVDFNASTGLAGTQGRNAQLRYTMGRLSVALEDIDNSIDTLDDGDVVASGDEKQELPALTAKFADSVGNFDYAVAGLVDRLEVDGADGDDTTTGFAMFVDGGLDITDTVSVQGTFSYSDGATSPGLYLADFYNGGAPDGYIQDGNIEKIEGMGGSLGVSMDAGPGAVNLAYGFTDVDVDDAVDSGAATDAIHEMRDSLHLNYIWNPTESVTYGVEAARLSADEQSGADNSATQLNFLAQYNF</sequence>
<feature type="signal peptide" evidence="1">
    <location>
        <begin position="1"/>
        <end position="27"/>
    </location>
</feature>
<keyword evidence="1" id="KW-0732">Signal</keyword>
<evidence type="ECO:0008006" key="4">
    <source>
        <dbReference type="Google" id="ProtNLM"/>
    </source>
</evidence>
<organism evidence="2 3">
    <name type="scientific">Spiribacter salinus</name>
    <dbReference type="NCBI Taxonomy" id="1335746"/>
    <lineage>
        <taxon>Bacteria</taxon>
        <taxon>Pseudomonadati</taxon>
        <taxon>Pseudomonadota</taxon>
        <taxon>Gammaproteobacteria</taxon>
        <taxon>Chromatiales</taxon>
        <taxon>Ectothiorhodospiraceae</taxon>
        <taxon>Spiribacter</taxon>
    </lineage>
</organism>
<dbReference type="Pfam" id="PF19577">
    <property type="entry name" value="DcaP"/>
    <property type="match status" value="1"/>
</dbReference>
<gene>
    <name evidence="2" type="ORF">FKY71_09440</name>
</gene>